<protein>
    <submittedName>
        <fullName evidence="1">DUF6544 family protein</fullName>
    </submittedName>
</protein>
<accession>A0AAU8JN30</accession>
<organism evidence="1">
    <name type="scientific">Planktothricoides raciborskii GIHE-MW2</name>
    <dbReference type="NCBI Taxonomy" id="2792601"/>
    <lineage>
        <taxon>Bacteria</taxon>
        <taxon>Bacillati</taxon>
        <taxon>Cyanobacteriota</taxon>
        <taxon>Cyanophyceae</taxon>
        <taxon>Oscillatoriophycideae</taxon>
        <taxon>Oscillatoriales</taxon>
        <taxon>Oscillatoriaceae</taxon>
        <taxon>Planktothricoides</taxon>
    </lineage>
</organism>
<reference evidence="1" key="1">
    <citation type="submission" date="2024-07" db="EMBL/GenBank/DDBJ databases">
        <authorList>
            <person name="Kim Y.J."/>
            <person name="Jeong J.Y."/>
        </authorList>
    </citation>
    <scope>NUCLEOTIDE SEQUENCE</scope>
    <source>
        <strain evidence="1">GIHE-MW2</strain>
    </source>
</reference>
<dbReference type="RefSeq" id="WP_354636164.1">
    <property type="nucleotide sequence ID" value="NZ_CP159837.1"/>
</dbReference>
<dbReference type="AlphaFoldDB" id="A0AAU8JN30"/>
<name>A0AAU8JN30_9CYAN</name>
<dbReference type="InterPro" id="IPR046674">
    <property type="entry name" value="DUF6544"/>
</dbReference>
<proteinExistence type="predicted"/>
<dbReference type="Pfam" id="PF20181">
    <property type="entry name" value="DUF6544"/>
    <property type="match status" value="1"/>
</dbReference>
<dbReference type="EMBL" id="CP159837">
    <property type="protein sequence ID" value="XCM39443.1"/>
    <property type="molecule type" value="Genomic_DNA"/>
</dbReference>
<gene>
    <name evidence="1" type="ORF">ABWT76_002375</name>
</gene>
<sequence length="257" mass="29980">MWEIARREVWELLSKSQETTTEPISEKDMIKLPEPVQRYLRYSGVVGKEKIKTVRLKQKGFFRPGENLPWMPMMAEQYYTTNPPAFLWFGTVKALPFLSISARDKFIDGQGNMLVKLQSFFTLTNASGDKIDQGALLRYLGEMMWFPTAWLSDYIQWQEIDRHSVRAILNCNGLEVSAVLHFNADGQIVKLTAQRYREVKGEYALDEWEAIPMTNYQEFNGLRIPVNVEVLWKLEYGNFSYFRGEVVDIDYNNVGLY</sequence>
<evidence type="ECO:0000313" key="1">
    <source>
        <dbReference type="EMBL" id="XCM39443.1"/>
    </source>
</evidence>